<accession>A0ABV3L8G2</accession>
<comment type="caution">
    <text evidence="2">The sequence shown here is derived from an EMBL/GenBank/DDBJ whole genome shotgun (WGS) entry which is preliminary data.</text>
</comment>
<protein>
    <submittedName>
        <fullName evidence="2">Invasion associated locus B family protein</fullName>
    </submittedName>
</protein>
<reference evidence="2 3" key="1">
    <citation type="submission" date="2024-07" db="EMBL/GenBank/DDBJ databases">
        <authorList>
            <person name="Kang M."/>
        </authorList>
    </citation>
    <scope>NUCLEOTIDE SEQUENCE [LARGE SCALE GENOMIC DNA]</scope>
    <source>
        <strain evidence="2 3">DFM31</strain>
    </source>
</reference>
<keyword evidence="3" id="KW-1185">Reference proteome</keyword>
<sequence>MRNFLIAGALSTLIAALPATAQQTAPNAAPNAAQAAAAALPQSRADAQPNQTYEIATHGDWSLRCIRLEQVAFDPCEMQQTLLNPEGNPTADFSLFPVDNPELSAGATVITPLETLLTRRVSFSADGGEAATYPFQFCNRQGCIAQLGLNEADIARMRSGSNGEIAIYPMVAPENRISLTVSLSGFTAAYNELMALPRPQ</sequence>
<evidence type="ECO:0000313" key="3">
    <source>
        <dbReference type="Proteomes" id="UP001553161"/>
    </source>
</evidence>
<evidence type="ECO:0000256" key="1">
    <source>
        <dbReference type="SAM" id="SignalP"/>
    </source>
</evidence>
<feature type="chain" id="PRO_5047419059" evidence="1">
    <location>
        <begin position="22"/>
        <end position="200"/>
    </location>
</feature>
<dbReference type="Pfam" id="PF06776">
    <property type="entry name" value="IalB"/>
    <property type="match status" value="1"/>
</dbReference>
<dbReference type="RefSeq" id="WP_366193754.1">
    <property type="nucleotide sequence ID" value="NZ_JBFBVU010000018.1"/>
</dbReference>
<dbReference type="InterPro" id="IPR010642">
    <property type="entry name" value="Invasion_prot_B"/>
</dbReference>
<proteinExistence type="predicted"/>
<gene>
    <name evidence="2" type="ORF">AB0T83_13880</name>
</gene>
<organism evidence="2 3">
    <name type="scientific">Meridianimarinicoccus marinus</name>
    <dbReference type="NCBI Taxonomy" id="3231483"/>
    <lineage>
        <taxon>Bacteria</taxon>
        <taxon>Pseudomonadati</taxon>
        <taxon>Pseudomonadota</taxon>
        <taxon>Alphaproteobacteria</taxon>
        <taxon>Rhodobacterales</taxon>
        <taxon>Paracoccaceae</taxon>
        <taxon>Meridianimarinicoccus</taxon>
    </lineage>
</organism>
<evidence type="ECO:0000313" key="2">
    <source>
        <dbReference type="EMBL" id="MEV8467864.1"/>
    </source>
</evidence>
<feature type="signal peptide" evidence="1">
    <location>
        <begin position="1"/>
        <end position="21"/>
    </location>
</feature>
<dbReference type="Gene3D" id="2.60.40.1880">
    <property type="entry name" value="Invasion associated locus B (IalB) protein"/>
    <property type="match status" value="1"/>
</dbReference>
<keyword evidence="1" id="KW-0732">Signal</keyword>
<dbReference type="Proteomes" id="UP001553161">
    <property type="component" value="Unassembled WGS sequence"/>
</dbReference>
<name>A0ABV3L8G2_9RHOB</name>
<dbReference type="EMBL" id="JBFBVU010000018">
    <property type="protein sequence ID" value="MEV8467864.1"/>
    <property type="molecule type" value="Genomic_DNA"/>
</dbReference>
<dbReference type="InterPro" id="IPR038696">
    <property type="entry name" value="IalB_sf"/>
</dbReference>